<comment type="caution">
    <text evidence="2">The sequence shown here is derived from an EMBL/GenBank/DDBJ whole genome shotgun (WGS) entry which is preliminary data.</text>
</comment>
<evidence type="ECO:0000313" key="2">
    <source>
        <dbReference type="EMBL" id="GFO19864.1"/>
    </source>
</evidence>
<evidence type="ECO:0000256" key="1">
    <source>
        <dbReference type="SAM" id="SignalP"/>
    </source>
</evidence>
<keyword evidence="1" id="KW-0732">Signal</keyword>
<organism evidence="2 3">
    <name type="scientific">Plakobranchus ocellatus</name>
    <dbReference type="NCBI Taxonomy" id="259542"/>
    <lineage>
        <taxon>Eukaryota</taxon>
        <taxon>Metazoa</taxon>
        <taxon>Spiralia</taxon>
        <taxon>Lophotrochozoa</taxon>
        <taxon>Mollusca</taxon>
        <taxon>Gastropoda</taxon>
        <taxon>Heterobranchia</taxon>
        <taxon>Euthyneura</taxon>
        <taxon>Panpulmonata</taxon>
        <taxon>Sacoglossa</taxon>
        <taxon>Placobranchoidea</taxon>
        <taxon>Plakobranchidae</taxon>
        <taxon>Plakobranchus</taxon>
    </lineage>
</organism>
<reference evidence="2 3" key="1">
    <citation type="journal article" date="2021" name="Elife">
        <title>Chloroplast acquisition without the gene transfer in kleptoplastic sea slugs, Plakobranchus ocellatus.</title>
        <authorList>
            <person name="Maeda T."/>
            <person name="Takahashi S."/>
            <person name="Yoshida T."/>
            <person name="Shimamura S."/>
            <person name="Takaki Y."/>
            <person name="Nagai Y."/>
            <person name="Toyoda A."/>
            <person name="Suzuki Y."/>
            <person name="Arimoto A."/>
            <person name="Ishii H."/>
            <person name="Satoh N."/>
            <person name="Nishiyama T."/>
            <person name="Hasebe M."/>
            <person name="Maruyama T."/>
            <person name="Minagawa J."/>
            <person name="Obokata J."/>
            <person name="Shigenobu S."/>
        </authorList>
    </citation>
    <scope>NUCLEOTIDE SEQUENCE [LARGE SCALE GENOMIC DNA]</scope>
</reference>
<proteinExistence type="predicted"/>
<name>A0AAV4BIC0_9GAST</name>
<sequence>MKTVVAAIFALLAGLGTCEKICFPPQSEYRVFTTVSLDDLYMAADYNINKVVLTPANDTLGDVWTLFDIKEGTTYFKGVDGKCFFKKCPTTQLMGPCLPDDAVHLKTIDQHELYSMHSSSGIGWVVGVTKIKDSEFYHRHLSRVTLHGSIIDIALSYECATTVTDPAVFDKDTSGCEETKLHAF</sequence>
<protein>
    <submittedName>
        <fullName evidence="2">Uncharacterized protein</fullName>
    </submittedName>
</protein>
<feature type="chain" id="PRO_5043887229" evidence="1">
    <location>
        <begin position="19"/>
        <end position="184"/>
    </location>
</feature>
<dbReference type="AlphaFoldDB" id="A0AAV4BIC0"/>
<gene>
    <name evidence="2" type="ORF">PoB_004636900</name>
</gene>
<evidence type="ECO:0000313" key="3">
    <source>
        <dbReference type="Proteomes" id="UP000735302"/>
    </source>
</evidence>
<dbReference type="EMBL" id="BLXT01005114">
    <property type="protein sequence ID" value="GFO19864.1"/>
    <property type="molecule type" value="Genomic_DNA"/>
</dbReference>
<feature type="signal peptide" evidence="1">
    <location>
        <begin position="1"/>
        <end position="18"/>
    </location>
</feature>
<accession>A0AAV4BIC0</accession>
<dbReference type="Proteomes" id="UP000735302">
    <property type="component" value="Unassembled WGS sequence"/>
</dbReference>
<keyword evidence="3" id="KW-1185">Reference proteome</keyword>